<keyword evidence="1" id="KW-0812">Transmembrane</keyword>
<sequence>MISAGPRVRRSLWGVVLGTMLLAYLLYVAAVVTKGACVDLSESCNSLIAAAPGSCRGSPQMKQNCKQACGLCDEDETFMKGPSCSTDGWSLWGGDVVVHAQEWRGALGSYLIE</sequence>
<reference evidence="3" key="2">
    <citation type="submission" date="2024-10" db="UniProtKB">
        <authorList>
            <consortium name="EnsemblProtists"/>
        </authorList>
    </citation>
    <scope>IDENTIFICATION</scope>
</reference>
<evidence type="ECO:0000256" key="1">
    <source>
        <dbReference type="SAM" id="Phobius"/>
    </source>
</evidence>
<feature type="transmembrane region" description="Helical" evidence="1">
    <location>
        <begin position="12"/>
        <end position="32"/>
    </location>
</feature>
<dbReference type="KEGG" id="ehx:EMIHUDRAFT_233707"/>
<keyword evidence="1" id="KW-0472">Membrane</keyword>
<dbReference type="EnsemblProtists" id="EOD29630">
    <property type="protein sequence ID" value="EOD29630"/>
    <property type="gene ID" value="EMIHUDRAFT_233707"/>
</dbReference>
<protein>
    <recommendedName>
        <fullName evidence="2">ShKT domain-containing protein</fullName>
    </recommendedName>
</protein>
<dbReference type="AlphaFoldDB" id="A0A0D3K1J5"/>
<evidence type="ECO:0000259" key="2">
    <source>
        <dbReference type="PROSITE" id="PS51670"/>
    </source>
</evidence>
<dbReference type="Pfam" id="PF01549">
    <property type="entry name" value="ShK"/>
    <property type="match status" value="1"/>
</dbReference>
<keyword evidence="4" id="KW-1185">Reference proteome</keyword>
<proteinExistence type="predicted"/>
<dbReference type="GeneID" id="17274905"/>
<dbReference type="HOGENOM" id="CLU_2138228_0_0_1"/>
<name>A0A0D3K1J5_EMIH1</name>
<dbReference type="Proteomes" id="UP000013827">
    <property type="component" value="Unassembled WGS sequence"/>
</dbReference>
<accession>A0A0D3K1J5</accession>
<dbReference type="InterPro" id="IPR003582">
    <property type="entry name" value="ShKT_dom"/>
</dbReference>
<evidence type="ECO:0000313" key="4">
    <source>
        <dbReference type="Proteomes" id="UP000013827"/>
    </source>
</evidence>
<dbReference type="PROSITE" id="PS51670">
    <property type="entry name" value="SHKT"/>
    <property type="match status" value="1"/>
</dbReference>
<keyword evidence="1" id="KW-1133">Transmembrane helix</keyword>
<reference evidence="4" key="1">
    <citation type="journal article" date="2013" name="Nature">
        <title>Pan genome of the phytoplankton Emiliania underpins its global distribution.</title>
        <authorList>
            <person name="Read B.A."/>
            <person name="Kegel J."/>
            <person name="Klute M.J."/>
            <person name="Kuo A."/>
            <person name="Lefebvre S.C."/>
            <person name="Maumus F."/>
            <person name="Mayer C."/>
            <person name="Miller J."/>
            <person name="Monier A."/>
            <person name="Salamov A."/>
            <person name="Young J."/>
            <person name="Aguilar M."/>
            <person name="Claverie J.M."/>
            <person name="Frickenhaus S."/>
            <person name="Gonzalez K."/>
            <person name="Herman E.K."/>
            <person name="Lin Y.C."/>
            <person name="Napier J."/>
            <person name="Ogata H."/>
            <person name="Sarno A.F."/>
            <person name="Shmutz J."/>
            <person name="Schroeder D."/>
            <person name="de Vargas C."/>
            <person name="Verret F."/>
            <person name="von Dassow P."/>
            <person name="Valentin K."/>
            <person name="Van de Peer Y."/>
            <person name="Wheeler G."/>
            <person name="Dacks J.B."/>
            <person name="Delwiche C.F."/>
            <person name="Dyhrman S.T."/>
            <person name="Glockner G."/>
            <person name="John U."/>
            <person name="Richards T."/>
            <person name="Worden A.Z."/>
            <person name="Zhang X."/>
            <person name="Grigoriev I.V."/>
            <person name="Allen A.E."/>
            <person name="Bidle K."/>
            <person name="Borodovsky M."/>
            <person name="Bowler C."/>
            <person name="Brownlee C."/>
            <person name="Cock J.M."/>
            <person name="Elias M."/>
            <person name="Gladyshev V.N."/>
            <person name="Groth M."/>
            <person name="Guda C."/>
            <person name="Hadaegh A."/>
            <person name="Iglesias-Rodriguez M.D."/>
            <person name="Jenkins J."/>
            <person name="Jones B.M."/>
            <person name="Lawson T."/>
            <person name="Leese F."/>
            <person name="Lindquist E."/>
            <person name="Lobanov A."/>
            <person name="Lomsadze A."/>
            <person name="Malik S.B."/>
            <person name="Marsh M.E."/>
            <person name="Mackinder L."/>
            <person name="Mock T."/>
            <person name="Mueller-Roeber B."/>
            <person name="Pagarete A."/>
            <person name="Parker M."/>
            <person name="Probert I."/>
            <person name="Quesneville H."/>
            <person name="Raines C."/>
            <person name="Rensing S.A."/>
            <person name="Riano-Pachon D.M."/>
            <person name="Richier S."/>
            <person name="Rokitta S."/>
            <person name="Shiraiwa Y."/>
            <person name="Soanes D.M."/>
            <person name="van der Giezen M."/>
            <person name="Wahlund T.M."/>
            <person name="Williams B."/>
            <person name="Wilson W."/>
            <person name="Wolfe G."/>
            <person name="Wurch L.L."/>
        </authorList>
    </citation>
    <scope>NUCLEOTIDE SEQUENCE</scope>
</reference>
<organism evidence="3 4">
    <name type="scientific">Emiliania huxleyi (strain CCMP1516)</name>
    <dbReference type="NCBI Taxonomy" id="280463"/>
    <lineage>
        <taxon>Eukaryota</taxon>
        <taxon>Haptista</taxon>
        <taxon>Haptophyta</taxon>
        <taxon>Prymnesiophyceae</taxon>
        <taxon>Isochrysidales</taxon>
        <taxon>Noelaerhabdaceae</taxon>
        <taxon>Emiliania</taxon>
    </lineage>
</organism>
<dbReference type="PaxDb" id="2903-EOD29630"/>
<dbReference type="RefSeq" id="XP_005782059.1">
    <property type="nucleotide sequence ID" value="XM_005782002.1"/>
</dbReference>
<feature type="domain" description="ShKT" evidence="2">
    <location>
        <begin position="37"/>
        <end position="72"/>
    </location>
</feature>
<evidence type="ECO:0000313" key="3">
    <source>
        <dbReference type="EnsemblProtists" id="EOD29630"/>
    </source>
</evidence>